<dbReference type="Proteomes" id="UP000467840">
    <property type="component" value="Chromosome 11"/>
</dbReference>
<keyword evidence="2" id="KW-0547">Nucleotide-binding</keyword>
<organism evidence="6 7">
    <name type="scientific">Hevea brasiliensis</name>
    <name type="common">Para rubber tree</name>
    <name type="synonym">Siphonia brasiliensis</name>
    <dbReference type="NCBI Taxonomy" id="3981"/>
    <lineage>
        <taxon>Eukaryota</taxon>
        <taxon>Viridiplantae</taxon>
        <taxon>Streptophyta</taxon>
        <taxon>Embryophyta</taxon>
        <taxon>Tracheophyta</taxon>
        <taxon>Spermatophyta</taxon>
        <taxon>Magnoliopsida</taxon>
        <taxon>eudicotyledons</taxon>
        <taxon>Gunneridae</taxon>
        <taxon>Pentapetalae</taxon>
        <taxon>rosids</taxon>
        <taxon>fabids</taxon>
        <taxon>Malpighiales</taxon>
        <taxon>Euphorbiaceae</taxon>
        <taxon>Crotonoideae</taxon>
        <taxon>Micrandreae</taxon>
        <taxon>Hevea</taxon>
    </lineage>
</organism>
<name>A0A6A6N8T9_HEVBR</name>
<evidence type="ECO:0000256" key="3">
    <source>
        <dbReference type="ARBA" id="ARBA00022821"/>
    </source>
</evidence>
<accession>A0A6A6N8T9</accession>
<dbReference type="PANTHER" id="PTHR19338:SF66">
    <property type="entry name" value="NB-ARC DOMAIN-CONTAINING PROTEIN"/>
    <property type="match status" value="1"/>
</dbReference>
<dbReference type="InterPro" id="IPR041118">
    <property type="entry name" value="Rx_N"/>
</dbReference>
<feature type="domain" description="Disease resistance N-terminal" evidence="5">
    <location>
        <begin position="7"/>
        <end position="88"/>
    </location>
</feature>
<keyword evidence="7" id="KW-1185">Reference proteome</keyword>
<keyword evidence="3" id="KW-0611">Plant defense</keyword>
<dbReference type="Gene3D" id="1.20.5.4130">
    <property type="match status" value="2"/>
</dbReference>
<dbReference type="PANTHER" id="PTHR19338">
    <property type="entry name" value="TRANSLOCASE OF INNER MITOCHONDRIAL MEMBRANE 13 HOMOLOG"/>
    <property type="match status" value="1"/>
</dbReference>
<gene>
    <name evidence="6" type="ORF">GH714_006198</name>
</gene>
<feature type="coiled-coil region" evidence="4">
    <location>
        <begin position="299"/>
        <end position="326"/>
    </location>
</feature>
<evidence type="ECO:0000256" key="2">
    <source>
        <dbReference type="ARBA" id="ARBA00022741"/>
    </source>
</evidence>
<dbReference type="GO" id="GO:0006952">
    <property type="term" value="P:defense response"/>
    <property type="evidence" value="ECO:0007669"/>
    <property type="project" value="UniProtKB-KW"/>
</dbReference>
<dbReference type="EMBL" id="JAAGAX010000002">
    <property type="protein sequence ID" value="KAF2322070.1"/>
    <property type="molecule type" value="Genomic_DNA"/>
</dbReference>
<evidence type="ECO:0000256" key="1">
    <source>
        <dbReference type="ARBA" id="ARBA00022737"/>
    </source>
</evidence>
<keyword evidence="1" id="KW-0677">Repeat</keyword>
<proteinExistence type="predicted"/>
<evidence type="ECO:0000259" key="5">
    <source>
        <dbReference type="Pfam" id="PF18052"/>
    </source>
</evidence>
<dbReference type="Pfam" id="PF18052">
    <property type="entry name" value="Rx_N"/>
    <property type="match status" value="1"/>
</dbReference>
<sequence>MAIGIRVESILSKLNELVSQEADLLSGVEEQVEFMEKELRMMYAVLQDVEASEGLSDYLLHWNEIVETANLNADNAIEKFITSRGNKSGLFVFQHLIDRHQVGMQLNRIKASIREMPHGSIWDKMVENVNLKADNTVDSFFASAGRTSSLLLFFQHLIERNQAIMQLNLIMASFRDNDMGRSIKAMHSVDHISYCGEFLILESIRVTCCRILLPIFLGERYEQALWKSVYNQVDSIKKDLSFIETLPEDVEGMEEDLALREKIWVLEMKDVAVHVKALDDLVLRHQPERKGVFNNMMSRRKVSKEIDQIKRKIAELNRKKRIYDIEISVPNRGQKSIAQDWQDKESSIFHTCNIINMEEQAQPSSSNHGATKKMIIHVSWRF</sequence>
<dbReference type="AlphaFoldDB" id="A0A6A6N8T9"/>
<protein>
    <recommendedName>
        <fullName evidence="5">Disease resistance N-terminal domain-containing protein</fullName>
    </recommendedName>
</protein>
<evidence type="ECO:0000313" key="6">
    <source>
        <dbReference type="EMBL" id="KAF2322070.1"/>
    </source>
</evidence>
<dbReference type="CDD" id="cd14798">
    <property type="entry name" value="RX-CC_like"/>
    <property type="match status" value="1"/>
</dbReference>
<reference evidence="6 7" key="1">
    <citation type="journal article" date="2020" name="Mol. Plant">
        <title>The Chromosome-Based Rubber Tree Genome Provides New Insights into Spurge Genome Evolution and Rubber Biosynthesis.</title>
        <authorList>
            <person name="Liu J."/>
            <person name="Shi C."/>
            <person name="Shi C.C."/>
            <person name="Li W."/>
            <person name="Zhang Q.J."/>
            <person name="Zhang Y."/>
            <person name="Li K."/>
            <person name="Lu H.F."/>
            <person name="Shi C."/>
            <person name="Zhu S.T."/>
            <person name="Xiao Z.Y."/>
            <person name="Nan H."/>
            <person name="Yue Y."/>
            <person name="Zhu X.G."/>
            <person name="Wu Y."/>
            <person name="Hong X.N."/>
            <person name="Fan G.Y."/>
            <person name="Tong Y."/>
            <person name="Zhang D."/>
            <person name="Mao C.L."/>
            <person name="Liu Y.L."/>
            <person name="Hao S.J."/>
            <person name="Liu W.Q."/>
            <person name="Lv M.Q."/>
            <person name="Zhang H.B."/>
            <person name="Liu Y."/>
            <person name="Hu-Tang G.R."/>
            <person name="Wang J.P."/>
            <person name="Wang J.H."/>
            <person name="Sun Y.H."/>
            <person name="Ni S.B."/>
            <person name="Chen W.B."/>
            <person name="Zhang X.C."/>
            <person name="Jiao Y.N."/>
            <person name="Eichler E.E."/>
            <person name="Li G.H."/>
            <person name="Liu X."/>
            <person name="Gao L.Z."/>
        </authorList>
    </citation>
    <scope>NUCLEOTIDE SEQUENCE [LARGE SCALE GENOMIC DNA]</scope>
    <source>
        <strain evidence="7">cv. GT1</strain>
        <tissue evidence="6">Leaf</tissue>
    </source>
</reference>
<dbReference type="InterPro" id="IPR038005">
    <property type="entry name" value="RX-like_CC"/>
</dbReference>
<evidence type="ECO:0000256" key="4">
    <source>
        <dbReference type="SAM" id="Coils"/>
    </source>
</evidence>
<evidence type="ECO:0000313" key="7">
    <source>
        <dbReference type="Proteomes" id="UP000467840"/>
    </source>
</evidence>
<dbReference type="GO" id="GO:0000166">
    <property type="term" value="F:nucleotide binding"/>
    <property type="evidence" value="ECO:0007669"/>
    <property type="project" value="UniProtKB-KW"/>
</dbReference>
<comment type="caution">
    <text evidence="6">The sequence shown here is derived from an EMBL/GenBank/DDBJ whole genome shotgun (WGS) entry which is preliminary data.</text>
</comment>
<keyword evidence="4" id="KW-0175">Coiled coil</keyword>